<accession>A0A844ZNG4</accession>
<feature type="chain" id="PRO_5032929755" evidence="1">
    <location>
        <begin position="21"/>
        <end position="137"/>
    </location>
</feature>
<proteinExistence type="predicted"/>
<reference evidence="2 3" key="1">
    <citation type="submission" date="2019-12" db="EMBL/GenBank/DDBJ databases">
        <title>Genomic-based taxomic classification of the family Erythrobacteraceae.</title>
        <authorList>
            <person name="Xu L."/>
        </authorList>
    </citation>
    <scope>NUCLEOTIDE SEQUENCE [LARGE SCALE GENOMIC DNA]</scope>
    <source>
        <strain evidence="2 3">KCTC 52763</strain>
    </source>
</reference>
<gene>
    <name evidence="2" type="ORF">GRI41_00155</name>
</gene>
<evidence type="ECO:0000313" key="3">
    <source>
        <dbReference type="Proteomes" id="UP000442714"/>
    </source>
</evidence>
<dbReference type="OrthoDB" id="7427957at2"/>
<keyword evidence="1" id="KW-0732">Signal</keyword>
<evidence type="ECO:0000256" key="1">
    <source>
        <dbReference type="SAM" id="SignalP"/>
    </source>
</evidence>
<name>A0A844ZNG4_9SPHN</name>
<dbReference type="Proteomes" id="UP000442714">
    <property type="component" value="Unassembled WGS sequence"/>
</dbReference>
<evidence type="ECO:0000313" key="2">
    <source>
        <dbReference type="EMBL" id="MXO89233.1"/>
    </source>
</evidence>
<dbReference type="RefSeq" id="WP_160602655.1">
    <property type="nucleotide sequence ID" value="NZ_WTYX01000001.1"/>
</dbReference>
<feature type="signal peptide" evidence="1">
    <location>
        <begin position="1"/>
        <end position="20"/>
    </location>
</feature>
<protein>
    <submittedName>
        <fullName evidence="2">Uncharacterized protein</fullName>
    </submittedName>
</protein>
<keyword evidence="3" id="KW-1185">Reference proteome</keyword>
<comment type="caution">
    <text evidence="2">The sequence shown here is derived from an EMBL/GenBank/DDBJ whole genome shotgun (WGS) entry which is preliminary data.</text>
</comment>
<organism evidence="2 3">
    <name type="scientific">Pontixanthobacter aquaemixtae</name>
    <dbReference type="NCBI Taxonomy" id="1958940"/>
    <lineage>
        <taxon>Bacteria</taxon>
        <taxon>Pseudomonadati</taxon>
        <taxon>Pseudomonadota</taxon>
        <taxon>Alphaproteobacteria</taxon>
        <taxon>Sphingomonadales</taxon>
        <taxon>Erythrobacteraceae</taxon>
        <taxon>Pontixanthobacter</taxon>
    </lineage>
</organism>
<sequence length="137" mass="14900">MSLRFLLCAAAIVASSSASATYSSSLDSDGCWDGKLSANVPCLQIKSHSWSGDKISVVYENKCPQRIFARACHSQEQGDNGKADCGFFAVRGSGTAVYYTYHATGDVEYRAVGSTKRSNDWTCVAQRDLVNNVRKVR</sequence>
<dbReference type="EMBL" id="WTYX01000001">
    <property type="protein sequence ID" value="MXO89233.1"/>
    <property type="molecule type" value="Genomic_DNA"/>
</dbReference>
<dbReference type="AlphaFoldDB" id="A0A844ZNG4"/>